<organism evidence="2 3">
    <name type="scientific">Grifola frondosa</name>
    <name type="common">Maitake</name>
    <name type="synonym">Polyporus frondosus</name>
    <dbReference type="NCBI Taxonomy" id="5627"/>
    <lineage>
        <taxon>Eukaryota</taxon>
        <taxon>Fungi</taxon>
        <taxon>Dikarya</taxon>
        <taxon>Basidiomycota</taxon>
        <taxon>Agaricomycotina</taxon>
        <taxon>Agaricomycetes</taxon>
        <taxon>Polyporales</taxon>
        <taxon>Grifolaceae</taxon>
        <taxon>Grifola</taxon>
    </lineage>
</organism>
<evidence type="ECO:0000313" key="2">
    <source>
        <dbReference type="EMBL" id="OBZ66482.1"/>
    </source>
</evidence>
<accession>A0A1C7LP21</accession>
<evidence type="ECO:0000256" key="1">
    <source>
        <dbReference type="SAM" id="MobiDB-lite"/>
    </source>
</evidence>
<feature type="compositionally biased region" description="Polar residues" evidence="1">
    <location>
        <begin position="357"/>
        <end position="366"/>
    </location>
</feature>
<feature type="region of interest" description="Disordered" evidence="1">
    <location>
        <begin position="1"/>
        <end position="43"/>
    </location>
</feature>
<feature type="compositionally biased region" description="Pro residues" evidence="1">
    <location>
        <begin position="467"/>
        <end position="477"/>
    </location>
</feature>
<proteinExistence type="predicted"/>
<gene>
    <name evidence="2" type="ORF">A0H81_13553</name>
</gene>
<dbReference type="EMBL" id="LUGG01000031">
    <property type="protein sequence ID" value="OBZ66482.1"/>
    <property type="molecule type" value="Genomic_DNA"/>
</dbReference>
<keyword evidence="3" id="KW-1185">Reference proteome</keyword>
<sequence>MINLPPLSAVSEGSMEPAENASFQDPQDTAVDEHEDFRTPSRRGSYSEDLWIYDCYLSQGHVTHQEETDPAPELAPDEDPFGDEIDRALWEHERRYPSEYHDSSSVHSSMFNNPTSFQTRSAHSAPFIPLHYDNEALDGPSSPPPSPRFATFSELIQEQENGWIVVDALGEASAQLSAMKSHFTDARLTDALLGVDQDVLAILVSGLEKLVRDCAEVAGGLKSLGEDVLAVLVDDETIVSPALEQGSSFIDMRGERNSALRTDVLRQHRGFTICQRDDALALQSSRSPSLAEASGVHQTVSSREEIINDVGDAAHAEEFTHFPAVLSPVALPMRTTSRRPSSLRLSDHTMSHASEESLPNSASSLFSDPARSSFTSYRSSVVQSPSLKNIPSEGSSGRYRFSSSPGNIKQLFRNFVRNRIADGRFGSRRSYVARKQNDYSSSRASASSPPPSPTNRISSVSTFHSPSPSPFSQPLPPSLTFETYSAKPGRSRKDLSSFSKVLLRRRA</sequence>
<dbReference type="AlphaFoldDB" id="A0A1C7LP21"/>
<feature type="compositionally biased region" description="Basic and acidic residues" evidence="1">
    <location>
        <begin position="345"/>
        <end position="355"/>
    </location>
</feature>
<feature type="region of interest" description="Disordered" evidence="1">
    <location>
        <begin position="337"/>
        <end position="366"/>
    </location>
</feature>
<evidence type="ECO:0000313" key="3">
    <source>
        <dbReference type="Proteomes" id="UP000092993"/>
    </source>
</evidence>
<protein>
    <submittedName>
        <fullName evidence="2">Uncharacterized protein</fullName>
    </submittedName>
</protein>
<dbReference type="OrthoDB" id="2742801at2759"/>
<comment type="caution">
    <text evidence="2">The sequence shown here is derived from an EMBL/GenBank/DDBJ whole genome shotgun (WGS) entry which is preliminary data.</text>
</comment>
<name>A0A1C7LP21_GRIFR</name>
<feature type="region of interest" description="Disordered" evidence="1">
    <location>
        <begin position="432"/>
        <end position="507"/>
    </location>
</feature>
<reference evidence="2 3" key="1">
    <citation type="submission" date="2016-03" db="EMBL/GenBank/DDBJ databases">
        <title>Whole genome sequencing of Grifola frondosa 9006-11.</title>
        <authorList>
            <person name="Min B."/>
            <person name="Park H."/>
            <person name="Kim J.-G."/>
            <person name="Cho H."/>
            <person name="Oh Y.-L."/>
            <person name="Kong W.-S."/>
            <person name="Choi I.-G."/>
        </authorList>
    </citation>
    <scope>NUCLEOTIDE SEQUENCE [LARGE SCALE GENOMIC DNA]</scope>
    <source>
        <strain evidence="2 3">9006-11</strain>
    </source>
</reference>
<feature type="region of interest" description="Disordered" evidence="1">
    <location>
        <begin position="383"/>
        <end position="403"/>
    </location>
</feature>
<dbReference type="Proteomes" id="UP000092993">
    <property type="component" value="Unassembled WGS sequence"/>
</dbReference>